<feature type="compositionally biased region" description="Polar residues" evidence="1">
    <location>
        <begin position="157"/>
        <end position="167"/>
    </location>
</feature>
<protein>
    <submittedName>
        <fullName evidence="4">LysM peptidoglycan-binding domain-containing protein</fullName>
    </submittedName>
</protein>
<feature type="region of interest" description="Disordered" evidence="1">
    <location>
        <begin position="144"/>
        <end position="174"/>
    </location>
</feature>
<organism evidence="4 5">
    <name type="scientific">Knoellia koreensis</name>
    <dbReference type="NCBI Taxonomy" id="2730921"/>
    <lineage>
        <taxon>Bacteria</taxon>
        <taxon>Bacillati</taxon>
        <taxon>Actinomycetota</taxon>
        <taxon>Actinomycetes</taxon>
        <taxon>Micrococcales</taxon>
        <taxon>Intrasporangiaceae</taxon>
        <taxon>Knoellia</taxon>
    </lineage>
</organism>
<reference evidence="4 5" key="1">
    <citation type="submission" date="2020-04" db="EMBL/GenBank/DDBJ databases">
        <title>Knoellia sp. isolate from air conditioner.</title>
        <authorList>
            <person name="Chea S."/>
            <person name="Kim D.-U."/>
        </authorList>
    </citation>
    <scope>NUCLEOTIDE SEQUENCE [LARGE SCALE GENOMIC DNA]</scope>
    <source>
        <strain evidence="4 5">DB2414S</strain>
    </source>
</reference>
<keyword evidence="2" id="KW-0812">Transmembrane</keyword>
<name>A0A849HIC7_9MICO</name>
<evidence type="ECO:0000313" key="5">
    <source>
        <dbReference type="Proteomes" id="UP000588586"/>
    </source>
</evidence>
<dbReference type="CDD" id="cd00118">
    <property type="entry name" value="LysM"/>
    <property type="match status" value="2"/>
</dbReference>
<feature type="compositionally biased region" description="Pro residues" evidence="1">
    <location>
        <begin position="322"/>
        <end position="344"/>
    </location>
</feature>
<dbReference type="AlphaFoldDB" id="A0A849HIC7"/>
<keyword evidence="2" id="KW-0472">Membrane</keyword>
<dbReference type="Gene3D" id="3.10.350.10">
    <property type="entry name" value="LysM domain"/>
    <property type="match status" value="2"/>
</dbReference>
<feature type="transmembrane region" description="Helical" evidence="2">
    <location>
        <begin position="7"/>
        <end position="30"/>
    </location>
</feature>
<evidence type="ECO:0000259" key="3">
    <source>
        <dbReference type="PROSITE" id="PS51782"/>
    </source>
</evidence>
<dbReference type="RefSeq" id="WP_171244012.1">
    <property type="nucleotide sequence ID" value="NZ_JABEPQ010000002.1"/>
</dbReference>
<evidence type="ECO:0000313" key="4">
    <source>
        <dbReference type="EMBL" id="NNM46982.1"/>
    </source>
</evidence>
<dbReference type="InterPro" id="IPR018392">
    <property type="entry name" value="LysM"/>
</dbReference>
<dbReference type="SUPFAM" id="SSF54106">
    <property type="entry name" value="LysM domain"/>
    <property type="match status" value="1"/>
</dbReference>
<feature type="transmembrane region" description="Helical" evidence="2">
    <location>
        <begin position="373"/>
        <end position="396"/>
    </location>
</feature>
<feature type="transmembrane region" description="Helical" evidence="2">
    <location>
        <begin position="64"/>
        <end position="83"/>
    </location>
</feature>
<dbReference type="Proteomes" id="UP000588586">
    <property type="component" value="Unassembled WGS sequence"/>
</dbReference>
<feature type="region of interest" description="Disordered" evidence="1">
    <location>
        <begin position="1051"/>
        <end position="1085"/>
    </location>
</feature>
<feature type="domain" description="LysM" evidence="3">
    <location>
        <begin position="176"/>
        <end position="226"/>
    </location>
</feature>
<gene>
    <name evidence="4" type="ORF">HJG52_13315</name>
</gene>
<feature type="compositionally biased region" description="Basic and acidic residues" evidence="1">
    <location>
        <begin position="1064"/>
        <end position="1079"/>
    </location>
</feature>
<dbReference type="Pfam" id="PF01476">
    <property type="entry name" value="LysM"/>
    <property type="match status" value="1"/>
</dbReference>
<keyword evidence="5" id="KW-1185">Reference proteome</keyword>
<sequence length="1085" mass="115071">MTLRTRLTGLTATLAIVAIVIALPITLLAVGGNPLPEAWPSLEQARAALTSPDDGTLALAALKILGWAAWAFLTGAIALEVLARVRGVTVPRLRGLHAPQAAAHGLVGAAILLFAAAPLTGTPAHAAELTAPTVATATAYSGTVDVDQRTPAPEPSRVTSRASTQATPGPARPATVKHVVERGETLWSLAEQHLGEGSRYHELAELNQDVLGPNPGFLSVGEVLQIPVTPQTEGDHAESHRVTVQRGDTLSEIAEEELGDAAKYPEIFEASKDTVQPGGRHLSDPDLILPGWELSIPTHHASVAPAAHETDVPAVPKQPATAQPPAPAGPSSVPPATPAPPPASPAVEQPGPAPAPAAASDEAQSTADADHQMAPWMLTGLTGGGAMLAGAMLLALRSRRRAQFRARRPGRTIAAPEPLLAPVEKTLTAAGGPASIDVEVMDEALRRLATGAAPMPELAAVELAEHALTLHLFTPAPLGSPWVASVDQLHWTLPAGTDLREVGDLAPDQPAPYPLLVTIGAGDDGHVWLLNIEDLDLSITGDTTFGRDFARYLAAEIACNPWSHGVRVDLLGVAHEVAPMNTDRIHVHTDVDSDPAAEVLADAITMIDRSVDAGTDVTTARARQVGADTWPARLLLVDAANQPGQAASHSLPTLEQLLETVYQHAGQTGTSVVVRGDLEGTPGLVLHVTDNGRVSLPHAGLDLVAVGLTSDEAQGCAALLAQSETLDDAPMPVDQSALEGWRAWSDEAGALREEHTIARHDLALEVEDQAISLLEHDDEDYLRNGATTQDDLEALAPKVPERVRTAVADADPTLDDDLTMWWDENCPLPRLTLLGPVGARTRGTPVTKRKPYYTEVLAYLATRAHGATPEELADAFTITAAKARDYVRIVRDWLGTNPRTGEDHLPDARKAPAAVARGVGVYQVLDLLVDADLFRRLRVRGESRGPEGVEDLHKALRLVQGRPFDRLRDGGWSFLSEGDRLDQHMICAIVDVAHLLTTYSLQAGDTRQARLAAETAALAAPDEEIPRLDLAAVADAEGHPGEADRILRDEVCNRTDDEGAPPELSERTQRVIATRDRHERTRKAS</sequence>
<keyword evidence="2" id="KW-1133">Transmembrane helix</keyword>
<comment type="caution">
    <text evidence="4">The sequence shown here is derived from an EMBL/GenBank/DDBJ whole genome shotgun (WGS) entry which is preliminary data.</text>
</comment>
<proteinExistence type="predicted"/>
<feature type="compositionally biased region" description="Low complexity" evidence="1">
    <location>
        <begin position="345"/>
        <end position="367"/>
    </location>
</feature>
<accession>A0A849HIC7</accession>
<dbReference type="InterPro" id="IPR052196">
    <property type="entry name" value="Bact_Kbp"/>
</dbReference>
<evidence type="ECO:0000256" key="1">
    <source>
        <dbReference type="SAM" id="MobiDB-lite"/>
    </source>
</evidence>
<feature type="region of interest" description="Disordered" evidence="1">
    <location>
        <begin position="304"/>
        <end position="369"/>
    </location>
</feature>
<evidence type="ECO:0000256" key="2">
    <source>
        <dbReference type="SAM" id="Phobius"/>
    </source>
</evidence>
<dbReference type="SMART" id="SM00257">
    <property type="entry name" value="LysM"/>
    <property type="match status" value="2"/>
</dbReference>
<dbReference type="PANTHER" id="PTHR34700">
    <property type="entry name" value="POTASSIUM BINDING PROTEIN KBP"/>
    <property type="match status" value="1"/>
</dbReference>
<dbReference type="PROSITE" id="PS51782">
    <property type="entry name" value="LYSM"/>
    <property type="match status" value="1"/>
</dbReference>
<dbReference type="PANTHER" id="PTHR34700:SF4">
    <property type="entry name" value="PHAGE-LIKE ELEMENT PBSX PROTEIN XKDP"/>
    <property type="match status" value="1"/>
</dbReference>
<dbReference type="EMBL" id="JABEPQ010000002">
    <property type="protein sequence ID" value="NNM46982.1"/>
    <property type="molecule type" value="Genomic_DNA"/>
</dbReference>
<dbReference type="InterPro" id="IPR036779">
    <property type="entry name" value="LysM_dom_sf"/>
</dbReference>